<evidence type="ECO:0000313" key="15">
    <source>
        <dbReference type="EMBL" id="CAE0191156.1"/>
    </source>
</evidence>
<dbReference type="Gene3D" id="3.40.50.620">
    <property type="entry name" value="HUPs"/>
    <property type="match status" value="1"/>
</dbReference>
<evidence type="ECO:0000256" key="6">
    <source>
        <dbReference type="ARBA" id="ARBA00022655"/>
    </source>
</evidence>
<evidence type="ECO:0000256" key="4">
    <source>
        <dbReference type="ARBA" id="ARBA00015647"/>
    </source>
</evidence>
<dbReference type="NCBIfam" id="TIGR00018">
    <property type="entry name" value="panC"/>
    <property type="match status" value="1"/>
</dbReference>
<proteinExistence type="inferred from homology"/>
<feature type="region of interest" description="Disordered" evidence="13">
    <location>
        <begin position="107"/>
        <end position="136"/>
    </location>
</feature>
<dbReference type="PANTHER" id="PTHR21299:SF1">
    <property type="entry name" value="PANTOATE--BETA-ALANINE LIGASE"/>
    <property type="match status" value="1"/>
</dbReference>
<reference evidence="15" key="1">
    <citation type="submission" date="2021-01" db="EMBL/GenBank/DDBJ databases">
        <authorList>
            <person name="Corre E."/>
            <person name="Pelletier E."/>
            <person name="Niang G."/>
            <person name="Scheremetjew M."/>
            <person name="Finn R."/>
            <person name="Kale V."/>
            <person name="Holt S."/>
            <person name="Cochrane G."/>
            <person name="Meng A."/>
            <person name="Brown T."/>
            <person name="Cohen L."/>
        </authorList>
    </citation>
    <scope>NUCLEOTIDE SEQUENCE</scope>
    <source>
        <strain evidence="15">RCC1871</strain>
    </source>
</reference>
<feature type="coiled-coil region" evidence="12">
    <location>
        <begin position="335"/>
        <end position="365"/>
    </location>
</feature>
<feature type="compositionally biased region" description="Acidic residues" evidence="13">
    <location>
        <begin position="120"/>
        <end position="131"/>
    </location>
</feature>
<organism evidence="15">
    <name type="scientific">Chloropicon roscoffensis</name>
    <dbReference type="NCBI Taxonomy" id="1461544"/>
    <lineage>
        <taxon>Eukaryota</taxon>
        <taxon>Viridiplantae</taxon>
        <taxon>Chlorophyta</taxon>
        <taxon>Chloropicophyceae</taxon>
        <taxon>Chloropicales</taxon>
        <taxon>Chloropicaceae</taxon>
        <taxon>Chloropicon</taxon>
    </lineage>
</organism>
<dbReference type="InterPro" id="IPR042176">
    <property type="entry name" value="Pantoate_ligase_C"/>
</dbReference>
<keyword evidence="6" id="KW-0566">Pantothenate biosynthesis</keyword>
<dbReference type="SUPFAM" id="SSF52374">
    <property type="entry name" value="Nucleotidylyl transferase"/>
    <property type="match status" value="1"/>
</dbReference>
<keyword evidence="5" id="KW-0436">Ligase</keyword>
<comment type="catalytic activity">
    <reaction evidence="11">
        <text>(R)-pantoate + beta-alanine + ATP = (R)-pantothenate + AMP + diphosphate + H(+)</text>
        <dbReference type="Rhea" id="RHEA:10912"/>
        <dbReference type="ChEBI" id="CHEBI:15378"/>
        <dbReference type="ChEBI" id="CHEBI:15980"/>
        <dbReference type="ChEBI" id="CHEBI:29032"/>
        <dbReference type="ChEBI" id="CHEBI:30616"/>
        <dbReference type="ChEBI" id="CHEBI:33019"/>
        <dbReference type="ChEBI" id="CHEBI:57966"/>
        <dbReference type="ChEBI" id="CHEBI:456215"/>
        <dbReference type="EC" id="6.3.2.1"/>
    </reaction>
</comment>
<dbReference type="InterPro" id="IPR014729">
    <property type="entry name" value="Rossmann-like_a/b/a_fold"/>
</dbReference>
<dbReference type="GO" id="GO:0015940">
    <property type="term" value="P:pantothenate biosynthetic process"/>
    <property type="evidence" value="ECO:0007669"/>
    <property type="project" value="UniProtKB-UniPathway"/>
</dbReference>
<dbReference type="HAMAP" id="MF_00158">
    <property type="entry name" value="PanC"/>
    <property type="match status" value="1"/>
</dbReference>
<evidence type="ECO:0000256" key="13">
    <source>
        <dbReference type="SAM" id="MobiDB-lite"/>
    </source>
</evidence>
<evidence type="ECO:0000256" key="8">
    <source>
        <dbReference type="ARBA" id="ARBA00022840"/>
    </source>
</evidence>
<comment type="pathway">
    <text evidence="1">Cofactor biosynthesis; (R)-pantothenate biosynthesis; (R)-pantothenate from (R)-pantoate and beta-alanine: step 1/1.</text>
</comment>
<keyword evidence="7" id="KW-0547">Nucleotide-binding</keyword>
<dbReference type="AlphaFoldDB" id="A0A7S3CCY3"/>
<dbReference type="GO" id="GO:0004592">
    <property type="term" value="F:pantoate-beta-alanine ligase activity"/>
    <property type="evidence" value="ECO:0007669"/>
    <property type="project" value="UniProtKB-EC"/>
</dbReference>
<keyword evidence="12" id="KW-0175">Coiled coil</keyword>
<dbReference type="GO" id="GO:0005524">
    <property type="term" value="F:ATP binding"/>
    <property type="evidence" value="ECO:0007669"/>
    <property type="project" value="UniProtKB-KW"/>
</dbReference>
<dbReference type="EMBL" id="HBHZ01005514">
    <property type="protein sequence ID" value="CAE0191155.1"/>
    <property type="molecule type" value="Transcribed_RNA"/>
</dbReference>
<evidence type="ECO:0000256" key="2">
    <source>
        <dbReference type="ARBA" id="ARBA00009256"/>
    </source>
</evidence>
<comment type="similarity">
    <text evidence="2">Belongs to the pantothenate synthetase family.</text>
</comment>
<dbReference type="EC" id="6.3.2.1" evidence="3"/>
<sequence>MQLGPSAAGPVEITDAASMRAFSRERRARNQKVAFVPTMGSLHEGHLSLVRHAKDRAQIVVVSIYVNPTQFAPTEDFEEYPRQNKEDLRKLKEEGGVSAVFMPKNLYAPRNNRDSGTESSESEAEAEDDDTAAASTSDHQTWVSACKLERPLCGKTRPKFFRGVATVVCKLFNIVEPDVALFGEKDYQQLRVIQTMARELDFAVEVVGCPIFRVADGLAMSSRNALLAEGERKKALGINKALSEAAEEVEGLNEGDEVGAHVLCNLVRSTVEKYGGRVDYVDMVDERTLRRVKTVRKAKRSLIAVAAFYRSKHEGQEVRLIDNKVLGGEGSPGEARALKRKVRNLERELRARDHLERENAELRAKLNRMSRPFGFEGMHKYQAARKSIPVKTEISAEKNTAAARNSGFWTVARPSEGTHVGRRMRVLYDQPRQWFTCEVIKESPQGVLTVRYDADGVEDEIDMNKPDFKSTCKFL</sequence>
<protein>
    <recommendedName>
        <fullName evidence="4">Pantoate--beta-alanine ligase</fullName>
        <ecNumber evidence="3">6.3.2.1</ecNumber>
    </recommendedName>
    <alternativeName>
        <fullName evidence="10">Pantoate-activating enzyme</fullName>
    </alternativeName>
    <alternativeName>
        <fullName evidence="9">Pantothenate synthetase</fullName>
    </alternativeName>
</protein>
<evidence type="ECO:0000256" key="11">
    <source>
        <dbReference type="ARBA" id="ARBA00048258"/>
    </source>
</evidence>
<dbReference type="CDD" id="cd00560">
    <property type="entry name" value="PanC"/>
    <property type="match status" value="1"/>
</dbReference>
<name>A0A7S3CCY3_9CHLO</name>
<evidence type="ECO:0000256" key="7">
    <source>
        <dbReference type="ARBA" id="ARBA00022741"/>
    </source>
</evidence>
<dbReference type="GO" id="GO:0005829">
    <property type="term" value="C:cytosol"/>
    <property type="evidence" value="ECO:0007669"/>
    <property type="project" value="TreeGrafter"/>
</dbReference>
<evidence type="ECO:0000256" key="10">
    <source>
        <dbReference type="ARBA" id="ARBA00032806"/>
    </source>
</evidence>
<accession>A0A7S3CCY3</accession>
<evidence type="ECO:0000313" key="14">
    <source>
        <dbReference type="EMBL" id="CAE0191155.1"/>
    </source>
</evidence>
<dbReference type="EMBL" id="HBHZ01005515">
    <property type="protein sequence ID" value="CAE0191156.1"/>
    <property type="molecule type" value="Transcribed_RNA"/>
</dbReference>
<evidence type="ECO:0000256" key="3">
    <source>
        <dbReference type="ARBA" id="ARBA00012219"/>
    </source>
</evidence>
<evidence type="ECO:0000256" key="12">
    <source>
        <dbReference type="SAM" id="Coils"/>
    </source>
</evidence>
<gene>
    <name evidence="14" type="ORF">CROS1456_LOCUS4245</name>
    <name evidence="15" type="ORF">CROS1456_LOCUS4246</name>
</gene>
<evidence type="ECO:0000256" key="5">
    <source>
        <dbReference type="ARBA" id="ARBA00022598"/>
    </source>
</evidence>
<dbReference type="Pfam" id="PF02569">
    <property type="entry name" value="Pantoate_ligase"/>
    <property type="match status" value="1"/>
</dbReference>
<evidence type="ECO:0000256" key="1">
    <source>
        <dbReference type="ARBA" id="ARBA00004990"/>
    </source>
</evidence>
<dbReference type="UniPathway" id="UPA00028">
    <property type="reaction ID" value="UER00005"/>
</dbReference>
<evidence type="ECO:0000256" key="9">
    <source>
        <dbReference type="ARBA" id="ARBA00029902"/>
    </source>
</evidence>
<keyword evidence="8" id="KW-0067">ATP-binding</keyword>
<dbReference type="InterPro" id="IPR003721">
    <property type="entry name" value="Pantoate_ligase"/>
</dbReference>
<dbReference type="PANTHER" id="PTHR21299">
    <property type="entry name" value="CYTIDYLATE KINASE/PANTOATE-BETA-ALANINE LIGASE"/>
    <property type="match status" value="1"/>
</dbReference>
<dbReference type="Gene3D" id="3.30.1300.10">
    <property type="entry name" value="Pantoate-beta-alanine ligase, C-terminal domain"/>
    <property type="match status" value="1"/>
</dbReference>